<dbReference type="RefSeq" id="WP_202998600.1">
    <property type="nucleotide sequence ID" value="NZ_JAEMEF010000002.1"/>
</dbReference>
<gene>
    <name evidence="1" type="ORF">JAO71_02510</name>
</gene>
<dbReference type="EMBL" id="JAEMEF010000002">
    <property type="protein sequence ID" value="MBL7558662.1"/>
    <property type="molecule type" value="Genomic_DNA"/>
</dbReference>
<name>A0ABS1WHT2_9FLAO</name>
<proteinExistence type="predicted"/>
<dbReference type="CDD" id="cd00293">
    <property type="entry name" value="USP-like"/>
    <property type="match status" value="1"/>
</dbReference>
<evidence type="ECO:0000313" key="2">
    <source>
        <dbReference type="Proteomes" id="UP000605013"/>
    </source>
</evidence>
<dbReference type="SUPFAM" id="SSF52402">
    <property type="entry name" value="Adenine nucleotide alpha hydrolases-like"/>
    <property type="match status" value="2"/>
</dbReference>
<dbReference type="Gene3D" id="3.40.50.12370">
    <property type="match status" value="1"/>
</dbReference>
<accession>A0ABS1WHT2</accession>
<sequence length="299" mass="34967">MKHILIPTDFSKNSWNAIVYILQYYKTQVCKFYLLHTHPLKPSTIENIPTFTLKSIIEQSSIQLQDFKEQILKNYSNKLHSFETLNEFLSLPKAIKSCLKKYPIHKIIMGTKQTCKHKPNLFGTTTKYIMDTITNSPIFIIPDNYNHQPIKEVLFPTDLNRFYSENEINLIKQITIEHSATLRVLNIKGNKSLNKIQKYNLSVLKQGFNSIETHYHSINNYNKKETIINECIEKLSIDLLIMVNYKHNIVKRIIHEPVIKKIGIKPHIPFLIIPEIIKINTNPKTPIHHENTTHNNTMV</sequence>
<keyword evidence="2" id="KW-1185">Reference proteome</keyword>
<dbReference type="Proteomes" id="UP000605013">
    <property type="component" value="Unassembled WGS sequence"/>
</dbReference>
<reference evidence="1 2" key="1">
    <citation type="submission" date="2020-12" db="EMBL/GenBank/DDBJ databases">
        <title>Olleya sediminilitoris sp. nov., isolated from a tidal flat.</title>
        <authorList>
            <person name="Park S."/>
            <person name="Yoon J.-H."/>
        </authorList>
    </citation>
    <scope>NUCLEOTIDE SEQUENCE [LARGE SCALE GENOMIC DNA]</scope>
    <source>
        <strain evidence="1 2">YSTF-M6</strain>
    </source>
</reference>
<protein>
    <submittedName>
        <fullName evidence="1">Universal stress protein</fullName>
    </submittedName>
</protein>
<organism evidence="1 2">
    <name type="scientific">Olleya sediminilitoris</name>
    <dbReference type="NCBI Taxonomy" id="2795739"/>
    <lineage>
        <taxon>Bacteria</taxon>
        <taxon>Pseudomonadati</taxon>
        <taxon>Bacteroidota</taxon>
        <taxon>Flavobacteriia</taxon>
        <taxon>Flavobacteriales</taxon>
        <taxon>Flavobacteriaceae</taxon>
    </lineage>
</organism>
<comment type="caution">
    <text evidence="1">The sequence shown here is derived from an EMBL/GenBank/DDBJ whole genome shotgun (WGS) entry which is preliminary data.</text>
</comment>
<evidence type="ECO:0000313" key="1">
    <source>
        <dbReference type="EMBL" id="MBL7558662.1"/>
    </source>
</evidence>